<dbReference type="PANTHER" id="PTHR43585:SF2">
    <property type="entry name" value="ATP-GRASP ENZYME FSQD"/>
    <property type="match status" value="1"/>
</dbReference>
<evidence type="ECO:0000256" key="13">
    <source>
        <dbReference type="SAM" id="Phobius"/>
    </source>
</evidence>
<evidence type="ECO:0000313" key="16">
    <source>
        <dbReference type="Proteomes" id="UP001595867"/>
    </source>
</evidence>
<keyword evidence="9 13" id="KW-1133">Transmembrane helix</keyword>
<evidence type="ECO:0000256" key="12">
    <source>
        <dbReference type="SAM" id="MobiDB-lite"/>
    </source>
</evidence>
<evidence type="ECO:0000256" key="4">
    <source>
        <dbReference type="ARBA" id="ARBA00022670"/>
    </source>
</evidence>
<sequence>MTRIGKRLDSALREKPRTAATVRRRQLVILEMVGAVVACVGGYLLFVDPVRRFEVSLASKIIDVLGVDQISGALGDSFVVFGPDLEPVVAEMTGSCSIWSSVLALAALAVVALRQRPQALLGFLSAAAFVVAANQFRLLGSLLAGRYFAVDALVFFHDWVGAVLNFAYTLIGLLIMIGLTMYDAQRAEQDRAGRHTADRPAGWARPGLGHRVPLETSEDDPRDRGLQIAAVVHRRILPKALSRRLARRREQRRIDYRVGHETPARRAEIVRELAAKGLGVHTATLLAVASYETDPLVLDALAGAVAARQWEPMGNGDVIALRLWARAWLMRAPRERSVEETGRLIAVTGAGGPAGVAVIRALQAAGDHVLALDANPDAVGLRLAGRGAVLPRADDPGYSAAVLAVLDEHRPVALICTVAEEYHALASFEPAVNALGVRTWLPDPAAAELCLDKVTFARIMHAAGVPHPATAWTAATAGRIPGPWVVKPARGRGSRDVIMVDDPADLPHAFAAVPGAIVQTRLPGREFTADALVGRDGTLLACVPRWRDETRGGISTRGTTFESLSVTEVVAATLRTVRHTGPANVQGFVDDYGAATVVEVNPRFSGGLPLTLAAGADVVGAFLSGILDPGTAIAPLGFRPGVRMARHFAEVYYTADGSPLPDPLDPVTVSVPNYTPPAPSTAPARPAPAPGGGHAETLGHLVATRAESVAVGR</sequence>
<evidence type="ECO:0000256" key="2">
    <source>
        <dbReference type="ARBA" id="ARBA00022475"/>
    </source>
</evidence>
<dbReference type="SUPFAM" id="SSF51735">
    <property type="entry name" value="NAD(P)-binding Rossmann-fold domains"/>
    <property type="match status" value="1"/>
</dbReference>
<dbReference type="Gene3D" id="3.40.50.20">
    <property type="match status" value="1"/>
</dbReference>
<dbReference type="EMBL" id="JBHSBL010000020">
    <property type="protein sequence ID" value="MFC4069085.1"/>
    <property type="molecule type" value="Genomic_DNA"/>
</dbReference>
<evidence type="ECO:0000256" key="10">
    <source>
        <dbReference type="ARBA" id="ARBA00023136"/>
    </source>
</evidence>
<dbReference type="RefSeq" id="WP_378069981.1">
    <property type="nucleotide sequence ID" value="NZ_JBHSBL010000020.1"/>
</dbReference>
<feature type="compositionally biased region" description="Pro residues" evidence="12">
    <location>
        <begin position="674"/>
        <end position="689"/>
    </location>
</feature>
<evidence type="ECO:0000256" key="9">
    <source>
        <dbReference type="ARBA" id="ARBA00022989"/>
    </source>
</evidence>
<keyword evidence="3" id="KW-0436">Ligase</keyword>
<keyword evidence="16" id="KW-1185">Reference proteome</keyword>
<feature type="transmembrane region" description="Helical" evidence="13">
    <location>
        <begin position="120"/>
        <end position="139"/>
    </location>
</feature>
<evidence type="ECO:0000259" key="14">
    <source>
        <dbReference type="PROSITE" id="PS50975"/>
    </source>
</evidence>
<dbReference type="InterPro" id="IPR052032">
    <property type="entry name" value="ATP-dep_AA_Ligase"/>
</dbReference>
<reference evidence="16" key="1">
    <citation type="journal article" date="2019" name="Int. J. Syst. Evol. Microbiol.">
        <title>The Global Catalogue of Microorganisms (GCM) 10K type strain sequencing project: providing services to taxonomists for standard genome sequencing and annotation.</title>
        <authorList>
            <consortium name="The Broad Institute Genomics Platform"/>
            <consortium name="The Broad Institute Genome Sequencing Center for Infectious Disease"/>
            <person name="Wu L."/>
            <person name="Ma J."/>
        </authorList>
    </citation>
    <scope>NUCLEOTIDE SEQUENCE [LARGE SCALE GENOMIC DNA]</scope>
    <source>
        <strain evidence="16">TBRC 5832</strain>
    </source>
</reference>
<keyword evidence="10 13" id="KW-0472">Membrane</keyword>
<accession>A0ABV8J255</accession>
<feature type="transmembrane region" description="Helical" evidence="13">
    <location>
        <begin position="27"/>
        <end position="46"/>
    </location>
</feature>
<comment type="subcellular location">
    <subcellularLocation>
        <location evidence="1">Cell membrane</location>
        <topology evidence="1">Multi-pass membrane protein</topology>
    </subcellularLocation>
</comment>
<evidence type="ECO:0000256" key="1">
    <source>
        <dbReference type="ARBA" id="ARBA00004651"/>
    </source>
</evidence>
<keyword evidence="2" id="KW-1003">Cell membrane</keyword>
<evidence type="ECO:0000256" key="7">
    <source>
        <dbReference type="ARBA" id="ARBA00022801"/>
    </source>
</evidence>
<keyword evidence="7" id="KW-0378">Hydrolase</keyword>
<dbReference type="Gene3D" id="3.30.1490.20">
    <property type="entry name" value="ATP-grasp fold, A domain"/>
    <property type="match status" value="1"/>
</dbReference>
<feature type="transmembrane region" description="Helical" evidence="13">
    <location>
        <begin position="159"/>
        <end position="182"/>
    </location>
</feature>
<keyword evidence="6 11" id="KW-0547">Nucleotide-binding</keyword>
<feature type="domain" description="ATP-grasp" evidence="14">
    <location>
        <begin position="457"/>
        <end position="627"/>
    </location>
</feature>
<organism evidence="15 16">
    <name type="scientific">Actinoplanes subglobosus</name>
    <dbReference type="NCBI Taxonomy" id="1547892"/>
    <lineage>
        <taxon>Bacteria</taxon>
        <taxon>Bacillati</taxon>
        <taxon>Actinomycetota</taxon>
        <taxon>Actinomycetes</taxon>
        <taxon>Micromonosporales</taxon>
        <taxon>Micromonosporaceae</taxon>
        <taxon>Actinoplanes</taxon>
    </lineage>
</organism>
<evidence type="ECO:0000256" key="11">
    <source>
        <dbReference type="PROSITE-ProRule" id="PRU00409"/>
    </source>
</evidence>
<evidence type="ECO:0000256" key="5">
    <source>
        <dbReference type="ARBA" id="ARBA00022692"/>
    </source>
</evidence>
<evidence type="ECO:0000256" key="3">
    <source>
        <dbReference type="ARBA" id="ARBA00022598"/>
    </source>
</evidence>
<dbReference type="PANTHER" id="PTHR43585">
    <property type="entry name" value="FUMIPYRROLE BIOSYNTHESIS PROTEIN C"/>
    <property type="match status" value="1"/>
</dbReference>
<keyword evidence="4" id="KW-0645">Protease</keyword>
<feature type="transmembrane region" description="Helical" evidence="13">
    <location>
        <begin position="92"/>
        <end position="113"/>
    </location>
</feature>
<comment type="caution">
    <text evidence="15">The sequence shown here is derived from an EMBL/GenBank/DDBJ whole genome shotgun (WGS) entry which is preliminary data.</text>
</comment>
<dbReference type="PROSITE" id="PS50975">
    <property type="entry name" value="ATP_GRASP"/>
    <property type="match status" value="1"/>
</dbReference>
<dbReference type="InterPro" id="IPR011761">
    <property type="entry name" value="ATP-grasp"/>
</dbReference>
<dbReference type="SUPFAM" id="SSF56059">
    <property type="entry name" value="Glutathione synthetase ATP-binding domain-like"/>
    <property type="match status" value="1"/>
</dbReference>
<dbReference type="InterPro" id="IPR013815">
    <property type="entry name" value="ATP_grasp_subdomain_1"/>
</dbReference>
<gene>
    <name evidence="15" type="ORF">ACFO0C_29485</name>
</gene>
<evidence type="ECO:0000313" key="15">
    <source>
        <dbReference type="EMBL" id="MFC4069085.1"/>
    </source>
</evidence>
<evidence type="ECO:0000256" key="6">
    <source>
        <dbReference type="ARBA" id="ARBA00022741"/>
    </source>
</evidence>
<keyword evidence="8 11" id="KW-0067">ATP-binding</keyword>
<dbReference type="InterPro" id="IPR026392">
    <property type="entry name" value="Exo/Archaeosortase_dom"/>
</dbReference>
<feature type="region of interest" description="Disordered" evidence="12">
    <location>
        <begin position="672"/>
        <end position="695"/>
    </location>
</feature>
<keyword evidence="5 13" id="KW-0812">Transmembrane</keyword>
<dbReference type="InterPro" id="IPR036291">
    <property type="entry name" value="NAD(P)-bd_dom_sf"/>
</dbReference>
<proteinExistence type="predicted"/>
<dbReference type="NCBIfam" id="TIGR04178">
    <property type="entry name" value="exo_archaeo"/>
    <property type="match status" value="1"/>
</dbReference>
<name>A0ABV8J255_9ACTN</name>
<protein>
    <submittedName>
        <fullName evidence="15">ATP-grasp domain-containing protein</fullName>
    </submittedName>
</protein>
<dbReference type="Proteomes" id="UP001595867">
    <property type="component" value="Unassembled WGS sequence"/>
</dbReference>
<evidence type="ECO:0000256" key="8">
    <source>
        <dbReference type="ARBA" id="ARBA00022840"/>
    </source>
</evidence>
<dbReference type="Gene3D" id="3.30.470.20">
    <property type="entry name" value="ATP-grasp fold, B domain"/>
    <property type="match status" value="1"/>
</dbReference>
<dbReference type="Pfam" id="PF15632">
    <property type="entry name" value="ATPgrasp_Ter"/>
    <property type="match status" value="1"/>
</dbReference>